<dbReference type="RefSeq" id="WP_152572504.1">
    <property type="nucleotide sequence ID" value="NZ_VIKU02000001.1"/>
</dbReference>
<dbReference type="InterPro" id="IPR006665">
    <property type="entry name" value="OmpA-like"/>
</dbReference>
<comment type="subcellular location">
    <subcellularLocation>
        <location evidence="1">Cell outer membrane</location>
    </subcellularLocation>
</comment>
<dbReference type="EMBL" id="VIKU02000001">
    <property type="protein sequence ID" value="NHF57987.1"/>
    <property type="molecule type" value="Genomic_DNA"/>
</dbReference>
<evidence type="ECO:0000313" key="8">
    <source>
        <dbReference type="Proteomes" id="UP000707206"/>
    </source>
</evidence>
<dbReference type="SUPFAM" id="SSF103088">
    <property type="entry name" value="OmpA-like"/>
    <property type="match status" value="1"/>
</dbReference>
<accession>A0A967AUT5</accession>
<feature type="region of interest" description="Disordered" evidence="5">
    <location>
        <begin position="345"/>
        <end position="367"/>
    </location>
</feature>
<evidence type="ECO:0000256" key="4">
    <source>
        <dbReference type="PROSITE-ProRule" id="PRU00473"/>
    </source>
</evidence>
<dbReference type="PROSITE" id="PS51123">
    <property type="entry name" value="OMPA_2"/>
    <property type="match status" value="1"/>
</dbReference>
<dbReference type="Pfam" id="PF00691">
    <property type="entry name" value="OmpA"/>
    <property type="match status" value="1"/>
</dbReference>
<dbReference type="CDD" id="cd07185">
    <property type="entry name" value="OmpA_C-like"/>
    <property type="match status" value="1"/>
</dbReference>
<name>A0A967AUT5_9FLAO</name>
<dbReference type="PANTHER" id="PTHR30329">
    <property type="entry name" value="STATOR ELEMENT OF FLAGELLAR MOTOR COMPLEX"/>
    <property type="match status" value="1"/>
</dbReference>
<gene>
    <name evidence="7" type="ORF">FK220_001455</name>
</gene>
<dbReference type="Proteomes" id="UP000707206">
    <property type="component" value="Unassembled WGS sequence"/>
</dbReference>
<reference evidence="7" key="2">
    <citation type="submission" date="2020-03" db="EMBL/GenBank/DDBJ databases">
        <title>Flavobacteriaceae bacterium strain TP-CH-4, a member of the family Flavobacteriaceae isolated from a deep-sea seamount.</title>
        <authorList>
            <person name="Zhang D.-C."/>
        </authorList>
    </citation>
    <scope>NUCLEOTIDE SEQUENCE</scope>
    <source>
        <strain evidence="7">TP-CH-4</strain>
    </source>
</reference>
<comment type="caution">
    <text evidence="7">The sequence shown here is derived from an EMBL/GenBank/DDBJ whole genome shotgun (WGS) entry which is preliminary data.</text>
</comment>
<dbReference type="PANTHER" id="PTHR30329:SF21">
    <property type="entry name" value="LIPOPROTEIN YIAD-RELATED"/>
    <property type="match status" value="1"/>
</dbReference>
<sequence>MALTGEKRFPLLFCLGIFAVVNAQNLVKNPSFEDHTECPERLGLFDANVISWSCPTIGTTDYFNACSTAMGTPDNFKGRQPADFGDGYVGLYVYAPDDYREYLQAELTEPLKKGQKYQVSFYVSLAEKSDSAIKEFGVLFSNFELKINTQKDLSKKRRYQLPGHRYNYMEIGYTNFYADTKDWILVSTQFTAKGNERFMMLGNFKTNARTRLFKTKKKSNQGAYYYLDMVSVTTAKKQDEPTELIAIADGKETKDIELDRNYIFKNVLFEFDKSNLLESSKMELQKIYALLHSNANLHIVINGHTDDVGTEIYNQRLSRDRAAAVATYLQKLGISKERIDWRGYGGAKPISENDTEEGRQQNRRVEFVISRTSGKEAALKLQ</sequence>
<dbReference type="GO" id="GO:0009279">
    <property type="term" value="C:cell outer membrane"/>
    <property type="evidence" value="ECO:0007669"/>
    <property type="project" value="UniProtKB-SubCell"/>
</dbReference>
<protein>
    <submittedName>
        <fullName evidence="7">OmpA family protein</fullName>
    </submittedName>
</protein>
<evidence type="ECO:0000256" key="5">
    <source>
        <dbReference type="SAM" id="MobiDB-lite"/>
    </source>
</evidence>
<reference evidence="7" key="1">
    <citation type="submission" date="2019-07" db="EMBL/GenBank/DDBJ databases">
        <authorList>
            <person name="De-Chao Zhang Q."/>
        </authorList>
    </citation>
    <scope>NUCLEOTIDE SEQUENCE</scope>
    <source>
        <strain evidence="7">TP-CH-4</strain>
    </source>
</reference>
<dbReference type="InterPro" id="IPR050330">
    <property type="entry name" value="Bact_OuterMem_StrucFunc"/>
</dbReference>
<dbReference type="Gene3D" id="2.60.120.260">
    <property type="entry name" value="Galactose-binding domain-like"/>
    <property type="match status" value="1"/>
</dbReference>
<dbReference type="Gene3D" id="3.30.1330.60">
    <property type="entry name" value="OmpA-like domain"/>
    <property type="match status" value="1"/>
</dbReference>
<evidence type="ECO:0000313" key="7">
    <source>
        <dbReference type="EMBL" id="NHF57987.1"/>
    </source>
</evidence>
<dbReference type="AlphaFoldDB" id="A0A967AUT5"/>
<dbReference type="InterPro" id="IPR036737">
    <property type="entry name" value="OmpA-like_sf"/>
</dbReference>
<feature type="compositionally biased region" description="Basic and acidic residues" evidence="5">
    <location>
        <begin position="356"/>
        <end position="366"/>
    </location>
</feature>
<evidence type="ECO:0000259" key="6">
    <source>
        <dbReference type="PROSITE" id="PS51123"/>
    </source>
</evidence>
<keyword evidence="2 4" id="KW-0472">Membrane</keyword>
<evidence type="ECO:0000256" key="3">
    <source>
        <dbReference type="ARBA" id="ARBA00023237"/>
    </source>
</evidence>
<keyword evidence="8" id="KW-1185">Reference proteome</keyword>
<feature type="domain" description="OmpA-like" evidence="6">
    <location>
        <begin position="256"/>
        <end position="373"/>
    </location>
</feature>
<dbReference type="InterPro" id="IPR006664">
    <property type="entry name" value="OMP_bac"/>
</dbReference>
<evidence type="ECO:0000256" key="2">
    <source>
        <dbReference type="ARBA" id="ARBA00023136"/>
    </source>
</evidence>
<evidence type="ECO:0000256" key="1">
    <source>
        <dbReference type="ARBA" id="ARBA00004442"/>
    </source>
</evidence>
<dbReference type="PRINTS" id="PR01021">
    <property type="entry name" value="OMPADOMAIN"/>
</dbReference>
<organism evidence="7 8">
    <name type="scientific">Pelagihabitans pacificus</name>
    <dbReference type="NCBI Taxonomy" id="2696054"/>
    <lineage>
        <taxon>Bacteria</taxon>
        <taxon>Pseudomonadati</taxon>
        <taxon>Bacteroidota</taxon>
        <taxon>Flavobacteriia</taxon>
        <taxon>Flavobacteriales</taxon>
        <taxon>Flavobacteriaceae</taxon>
        <taxon>Pelagihabitans</taxon>
    </lineage>
</organism>
<keyword evidence="3" id="KW-0998">Cell outer membrane</keyword>
<dbReference type="PRINTS" id="PR01023">
    <property type="entry name" value="NAFLGMOTY"/>
</dbReference>
<proteinExistence type="predicted"/>